<dbReference type="EMBL" id="CAMGYJ010000007">
    <property type="protein sequence ID" value="CAI0445152.1"/>
    <property type="molecule type" value="Genomic_DNA"/>
</dbReference>
<keyword evidence="3" id="KW-0949">S-adenosyl-L-methionine</keyword>
<gene>
    <name evidence="5" type="ORF">LITE_LOCUS28445</name>
</gene>
<dbReference type="InterPro" id="IPR029063">
    <property type="entry name" value="SAM-dependent_MTases_sf"/>
</dbReference>
<reference evidence="5" key="1">
    <citation type="submission" date="2022-08" db="EMBL/GenBank/DDBJ databases">
        <authorList>
            <person name="Gutierrez-Valencia J."/>
        </authorList>
    </citation>
    <scope>NUCLEOTIDE SEQUENCE</scope>
</reference>
<comment type="caution">
    <text evidence="5">The sequence shown here is derived from an EMBL/GenBank/DDBJ whole genome shotgun (WGS) entry which is preliminary data.</text>
</comment>
<evidence type="ECO:0000256" key="2">
    <source>
        <dbReference type="ARBA" id="ARBA00022679"/>
    </source>
</evidence>
<dbReference type="GO" id="GO:0032259">
    <property type="term" value="P:methylation"/>
    <property type="evidence" value="ECO:0007669"/>
    <property type="project" value="UniProtKB-KW"/>
</dbReference>
<evidence type="ECO:0000313" key="5">
    <source>
        <dbReference type="EMBL" id="CAI0445152.1"/>
    </source>
</evidence>
<name>A0AAV0MEJ1_9ROSI</name>
<sequence>MGLQWILHDWSDERCLKLLENCYKAIPKEGKVIVLEAVVPFMAENSTCSQLSTALDVFMMTQNPGGKERTKEEFLDLATRSGFRGIDFKYCVYNFWVMEFFK</sequence>
<dbReference type="AlphaFoldDB" id="A0AAV0MEJ1"/>
<keyword evidence="6" id="KW-1185">Reference proteome</keyword>
<evidence type="ECO:0000256" key="3">
    <source>
        <dbReference type="ARBA" id="ARBA00022691"/>
    </source>
</evidence>
<evidence type="ECO:0000259" key="4">
    <source>
        <dbReference type="Pfam" id="PF00891"/>
    </source>
</evidence>
<dbReference type="Proteomes" id="UP001154282">
    <property type="component" value="Unassembled WGS sequence"/>
</dbReference>
<dbReference type="PROSITE" id="PS51683">
    <property type="entry name" value="SAM_OMT_II"/>
    <property type="match status" value="1"/>
</dbReference>
<dbReference type="Pfam" id="PF00891">
    <property type="entry name" value="Methyltransf_2"/>
    <property type="match status" value="1"/>
</dbReference>
<protein>
    <recommendedName>
        <fullName evidence="4">O-methyltransferase C-terminal domain-containing protein</fullName>
    </recommendedName>
</protein>
<keyword evidence="2" id="KW-0808">Transferase</keyword>
<dbReference type="InterPro" id="IPR001077">
    <property type="entry name" value="COMT_C"/>
</dbReference>
<proteinExistence type="predicted"/>
<dbReference type="InterPro" id="IPR016461">
    <property type="entry name" value="COMT-like"/>
</dbReference>
<dbReference type="PANTHER" id="PTHR11746">
    <property type="entry name" value="O-METHYLTRANSFERASE"/>
    <property type="match status" value="1"/>
</dbReference>
<evidence type="ECO:0000313" key="6">
    <source>
        <dbReference type="Proteomes" id="UP001154282"/>
    </source>
</evidence>
<accession>A0AAV0MEJ1</accession>
<dbReference type="SUPFAM" id="SSF53335">
    <property type="entry name" value="S-adenosyl-L-methionine-dependent methyltransferases"/>
    <property type="match status" value="1"/>
</dbReference>
<keyword evidence="1" id="KW-0489">Methyltransferase</keyword>
<dbReference type="GO" id="GO:0008171">
    <property type="term" value="F:O-methyltransferase activity"/>
    <property type="evidence" value="ECO:0007669"/>
    <property type="project" value="InterPro"/>
</dbReference>
<dbReference type="Gene3D" id="3.40.50.150">
    <property type="entry name" value="Vaccinia Virus protein VP39"/>
    <property type="match status" value="1"/>
</dbReference>
<organism evidence="5 6">
    <name type="scientific">Linum tenue</name>
    <dbReference type="NCBI Taxonomy" id="586396"/>
    <lineage>
        <taxon>Eukaryota</taxon>
        <taxon>Viridiplantae</taxon>
        <taxon>Streptophyta</taxon>
        <taxon>Embryophyta</taxon>
        <taxon>Tracheophyta</taxon>
        <taxon>Spermatophyta</taxon>
        <taxon>Magnoliopsida</taxon>
        <taxon>eudicotyledons</taxon>
        <taxon>Gunneridae</taxon>
        <taxon>Pentapetalae</taxon>
        <taxon>rosids</taxon>
        <taxon>fabids</taxon>
        <taxon>Malpighiales</taxon>
        <taxon>Linaceae</taxon>
        <taxon>Linum</taxon>
    </lineage>
</organism>
<evidence type="ECO:0000256" key="1">
    <source>
        <dbReference type="ARBA" id="ARBA00022603"/>
    </source>
</evidence>
<feature type="domain" description="O-methyltransferase C-terminal" evidence="4">
    <location>
        <begin position="3"/>
        <end position="84"/>
    </location>
</feature>